<organism evidence="7 8">
    <name type="scientific">Actinoplanes aureus</name>
    <dbReference type="NCBI Taxonomy" id="2792083"/>
    <lineage>
        <taxon>Bacteria</taxon>
        <taxon>Bacillati</taxon>
        <taxon>Actinomycetota</taxon>
        <taxon>Actinomycetes</taxon>
        <taxon>Micromonosporales</taxon>
        <taxon>Micromonosporaceae</taxon>
        <taxon>Actinoplanes</taxon>
    </lineage>
</organism>
<dbReference type="RefSeq" id="WP_196416766.1">
    <property type="nucleotide sequence ID" value="NZ_JADQTO010000013.1"/>
</dbReference>
<feature type="transmembrane region" description="Helical" evidence="6">
    <location>
        <begin position="6"/>
        <end position="30"/>
    </location>
</feature>
<feature type="transmembrane region" description="Helical" evidence="6">
    <location>
        <begin position="173"/>
        <end position="194"/>
    </location>
</feature>
<reference evidence="7" key="1">
    <citation type="submission" date="2020-11" db="EMBL/GenBank/DDBJ databases">
        <title>Isolation and identification of active actinomycetes.</title>
        <authorList>
            <person name="Sun X."/>
        </authorList>
    </citation>
    <scope>NUCLEOTIDE SEQUENCE</scope>
    <source>
        <strain evidence="7">NEAU-A11</strain>
    </source>
</reference>
<comment type="similarity">
    <text evidence="2">Belongs to the TMEM86 family.</text>
</comment>
<sequence length="212" mass="22348">MSLPLRLFAAAATVEIVAVAADWTAVQWVAKPLLAPLLIWHLLRHRRPDPVVVGLAFATAGDIALLVPGEPAFLTGMLFFLGAQVSFIVAFVRRGRPRWWVFAGYGLLWAVANAALWERLGALRVPVLLYSLALTSMAAAAAGVSRRVAAGGALFLISDLLIGLGAAGMRPPAHGVLVMTTYAAALFLIATGWAGQRPAVEAHLGPARSVKA</sequence>
<evidence type="ECO:0000313" key="7">
    <source>
        <dbReference type="EMBL" id="MBG0564979.1"/>
    </source>
</evidence>
<feature type="transmembrane region" description="Helical" evidence="6">
    <location>
        <begin position="123"/>
        <end position="141"/>
    </location>
</feature>
<dbReference type="InterPro" id="IPR012506">
    <property type="entry name" value="TMEM86B-like"/>
</dbReference>
<evidence type="ECO:0000313" key="8">
    <source>
        <dbReference type="Proteomes" id="UP000598146"/>
    </source>
</evidence>
<comment type="subcellular location">
    <subcellularLocation>
        <location evidence="1">Membrane</location>
        <topology evidence="1">Multi-pass membrane protein</topology>
    </subcellularLocation>
</comment>
<dbReference type="PANTHER" id="PTHR31885">
    <property type="entry name" value="GH04784P"/>
    <property type="match status" value="1"/>
</dbReference>
<comment type="caution">
    <text evidence="7">The sequence shown here is derived from an EMBL/GenBank/DDBJ whole genome shotgun (WGS) entry which is preliminary data.</text>
</comment>
<feature type="transmembrane region" description="Helical" evidence="6">
    <location>
        <begin position="73"/>
        <end position="92"/>
    </location>
</feature>
<keyword evidence="5 6" id="KW-0472">Membrane</keyword>
<keyword evidence="8" id="KW-1185">Reference proteome</keyword>
<evidence type="ECO:0000256" key="4">
    <source>
        <dbReference type="ARBA" id="ARBA00022989"/>
    </source>
</evidence>
<evidence type="ECO:0000256" key="1">
    <source>
        <dbReference type="ARBA" id="ARBA00004141"/>
    </source>
</evidence>
<evidence type="ECO:0000256" key="3">
    <source>
        <dbReference type="ARBA" id="ARBA00022692"/>
    </source>
</evidence>
<dbReference type="AlphaFoldDB" id="A0A931CA63"/>
<keyword evidence="3 6" id="KW-0812">Transmembrane</keyword>
<dbReference type="Proteomes" id="UP000598146">
    <property type="component" value="Unassembled WGS sequence"/>
</dbReference>
<evidence type="ECO:0000256" key="5">
    <source>
        <dbReference type="ARBA" id="ARBA00023136"/>
    </source>
</evidence>
<dbReference type="GO" id="GO:0016787">
    <property type="term" value="F:hydrolase activity"/>
    <property type="evidence" value="ECO:0007669"/>
    <property type="project" value="TreeGrafter"/>
</dbReference>
<dbReference type="Pfam" id="PF07947">
    <property type="entry name" value="YhhN"/>
    <property type="match status" value="1"/>
</dbReference>
<keyword evidence="4 6" id="KW-1133">Transmembrane helix</keyword>
<protein>
    <submittedName>
        <fullName evidence="7">Lysoplasmalogenase</fullName>
    </submittedName>
</protein>
<name>A0A931CA63_9ACTN</name>
<evidence type="ECO:0000256" key="6">
    <source>
        <dbReference type="SAM" id="Phobius"/>
    </source>
</evidence>
<feature type="transmembrane region" description="Helical" evidence="6">
    <location>
        <begin position="99"/>
        <end position="117"/>
    </location>
</feature>
<feature type="transmembrane region" description="Helical" evidence="6">
    <location>
        <begin position="148"/>
        <end position="167"/>
    </location>
</feature>
<accession>A0A931CA63</accession>
<gene>
    <name evidence="7" type="ORF">I4J89_26360</name>
</gene>
<dbReference type="PANTHER" id="PTHR31885:SF6">
    <property type="entry name" value="GH04784P"/>
    <property type="match status" value="1"/>
</dbReference>
<evidence type="ECO:0000256" key="2">
    <source>
        <dbReference type="ARBA" id="ARBA00007375"/>
    </source>
</evidence>
<proteinExistence type="inferred from homology"/>
<dbReference type="EMBL" id="JADQTO010000013">
    <property type="protein sequence ID" value="MBG0564979.1"/>
    <property type="molecule type" value="Genomic_DNA"/>
</dbReference>
<dbReference type="GO" id="GO:0016020">
    <property type="term" value="C:membrane"/>
    <property type="evidence" value="ECO:0007669"/>
    <property type="project" value="UniProtKB-SubCell"/>
</dbReference>